<dbReference type="Proteomes" id="UP001159042">
    <property type="component" value="Unassembled WGS sequence"/>
</dbReference>
<comment type="caution">
    <text evidence="10">The sequence shown here is derived from an EMBL/GenBank/DDBJ whole genome shotgun (WGS) entry which is preliminary data.</text>
</comment>
<dbReference type="Gene3D" id="1.10.287.110">
    <property type="entry name" value="DnaJ domain"/>
    <property type="match status" value="1"/>
</dbReference>
<dbReference type="CDD" id="cd06257">
    <property type="entry name" value="DnaJ"/>
    <property type="match status" value="1"/>
</dbReference>
<evidence type="ECO:0000256" key="6">
    <source>
        <dbReference type="ARBA" id="ARBA00023136"/>
    </source>
</evidence>
<evidence type="ECO:0000256" key="7">
    <source>
        <dbReference type="ARBA" id="ARBA00038105"/>
    </source>
</evidence>
<accession>A0AAV8VQA9</accession>
<evidence type="ECO:0000259" key="9">
    <source>
        <dbReference type="PROSITE" id="PS50076"/>
    </source>
</evidence>
<dbReference type="Pfam" id="PF03656">
    <property type="entry name" value="Pam16"/>
    <property type="match status" value="1"/>
</dbReference>
<keyword evidence="6" id="KW-0472">Membrane</keyword>
<evidence type="ECO:0000313" key="11">
    <source>
        <dbReference type="Proteomes" id="UP001159042"/>
    </source>
</evidence>
<dbReference type="GO" id="GO:0001405">
    <property type="term" value="C:PAM complex, Tim23 associated import motor"/>
    <property type="evidence" value="ECO:0007669"/>
    <property type="project" value="TreeGrafter"/>
</dbReference>
<dbReference type="AlphaFoldDB" id="A0AAV8VQA9"/>
<evidence type="ECO:0000256" key="2">
    <source>
        <dbReference type="ARBA" id="ARBA00022692"/>
    </source>
</evidence>
<feature type="domain" description="J" evidence="9">
    <location>
        <begin position="65"/>
        <end position="118"/>
    </location>
</feature>
<evidence type="ECO:0000256" key="3">
    <source>
        <dbReference type="ARBA" id="ARBA00022792"/>
    </source>
</evidence>
<dbReference type="GO" id="GO:0030150">
    <property type="term" value="P:protein import into mitochondrial matrix"/>
    <property type="evidence" value="ECO:0007669"/>
    <property type="project" value="TreeGrafter"/>
</dbReference>
<dbReference type="GO" id="GO:0001671">
    <property type="term" value="F:ATPase activator activity"/>
    <property type="evidence" value="ECO:0007669"/>
    <property type="project" value="TreeGrafter"/>
</dbReference>
<keyword evidence="11" id="KW-1185">Reference proteome</keyword>
<dbReference type="EMBL" id="JANEYG010000044">
    <property type="protein sequence ID" value="KAJ8916177.1"/>
    <property type="molecule type" value="Genomic_DNA"/>
</dbReference>
<dbReference type="InterPro" id="IPR036869">
    <property type="entry name" value="J_dom_sf"/>
</dbReference>
<evidence type="ECO:0000256" key="1">
    <source>
        <dbReference type="ARBA" id="ARBA00004434"/>
    </source>
</evidence>
<dbReference type="PROSITE" id="PS50076">
    <property type="entry name" value="DNAJ_2"/>
    <property type="match status" value="1"/>
</dbReference>
<comment type="subcellular location">
    <subcellularLocation>
        <location evidence="1">Mitochondrion inner membrane</location>
        <topology evidence="1">Single-pass membrane protein</topology>
    </subcellularLocation>
</comment>
<sequence length="118" mass="12796">MNGVILAGLGIAAAGFAGRYILRQMPNAAKTFNEAIKSLPKFDANSVANSKYYKGGFDPKMNRREAALILGISPSANKQKVKEAFKKVMAVNHPDRGGSPYLASKINEAKDCLEKHTR</sequence>
<evidence type="ECO:0000256" key="4">
    <source>
        <dbReference type="ARBA" id="ARBA00022989"/>
    </source>
</evidence>
<name>A0AAV8VQA9_9CUCU</name>
<keyword evidence="2" id="KW-0812">Transmembrane</keyword>
<evidence type="ECO:0000256" key="5">
    <source>
        <dbReference type="ARBA" id="ARBA00023128"/>
    </source>
</evidence>
<dbReference type="FunFam" id="1.10.287.110:FF:000001">
    <property type="entry name" value="Import inner membrane translocase subunit tim14"/>
    <property type="match status" value="1"/>
</dbReference>
<keyword evidence="4" id="KW-1133">Transmembrane helix</keyword>
<dbReference type="PANTHER" id="PTHR12763:SF28">
    <property type="entry name" value="GEO10507P1-RELATED"/>
    <property type="match status" value="1"/>
</dbReference>
<organism evidence="10 11">
    <name type="scientific">Exocentrus adspersus</name>
    <dbReference type="NCBI Taxonomy" id="1586481"/>
    <lineage>
        <taxon>Eukaryota</taxon>
        <taxon>Metazoa</taxon>
        <taxon>Ecdysozoa</taxon>
        <taxon>Arthropoda</taxon>
        <taxon>Hexapoda</taxon>
        <taxon>Insecta</taxon>
        <taxon>Pterygota</taxon>
        <taxon>Neoptera</taxon>
        <taxon>Endopterygota</taxon>
        <taxon>Coleoptera</taxon>
        <taxon>Polyphaga</taxon>
        <taxon>Cucujiformia</taxon>
        <taxon>Chrysomeloidea</taxon>
        <taxon>Cerambycidae</taxon>
        <taxon>Lamiinae</taxon>
        <taxon>Acanthocinini</taxon>
        <taxon>Exocentrus</taxon>
    </lineage>
</organism>
<dbReference type="SUPFAM" id="SSF46565">
    <property type="entry name" value="Chaperone J-domain"/>
    <property type="match status" value="1"/>
</dbReference>
<evidence type="ECO:0000256" key="8">
    <source>
        <dbReference type="ARBA" id="ARBA00054366"/>
    </source>
</evidence>
<comment type="function">
    <text evidence="8">Probable component of the PAM complex, a complex required for the translocation of transit peptide-containing proteins from the inner membrane into the mitochondrial matrix in an ATP-dependent manner. May act as a co-chaperone that stimulate the ATP-dependent activity.</text>
</comment>
<protein>
    <recommendedName>
        <fullName evidence="9">J domain-containing protein</fullName>
    </recommendedName>
</protein>
<comment type="similarity">
    <text evidence="7">Belongs to the TIM14 family.</text>
</comment>
<gene>
    <name evidence="10" type="ORF">NQ315_016316</name>
</gene>
<keyword evidence="3" id="KW-0999">Mitochondrion inner membrane</keyword>
<keyword evidence="5" id="KW-0496">Mitochondrion</keyword>
<dbReference type="InterPro" id="IPR001623">
    <property type="entry name" value="DnaJ_domain"/>
</dbReference>
<proteinExistence type="inferred from homology"/>
<dbReference type="PANTHER" id="PTHR12763">
    <property type="match status" value="1"/>
</dbReference>
<dbReference type="SMART" id="SM00271">
    <property type="entry name" value="DnaJ"/>
    <property type="match status" value="1"/>
</dbReference>
<evidence type="ECO:0000313" key="10">
    <source>
        <dbReference type="EMBL" id="KAJ8916177.1"/>
    </source>
</evidence>
<reference evidence="10 11" key="1">
    <citation type="journal article" date="2023" name="Insect Mol. Biol.">
        <title>Genome sequencing provides insights into the evolution of gene families encoding plant cell wall-degrading enzymes in longhorned beetles.</title>
        <authorList>
            <person name="Shin N.R."/>
            <person name="Okamura Y."/>
            <person name="Kirsch R."/>
            <person name="Pauchet Y."/>
        </authorList>
    </citation>
    <scope>NUCLEOTIDE SEQUENCE [LARGE SCALE GENOMIC DNA]</scope>
    <source>
        <strain evidence="10">EAD_L_NR</strain>
    </source>
</reference>